<evidence type="ECO:0000313" key="9">
    <source>
        <dbReference type="Proteomes" id="UP000273083"/>
    </source>
</evidence>
<dbReference type="SFLD" id="SFLDS00029">
    <property type="entry name" value="Radical_SAM"/>
    <property type="match status" value="1"/>
</dbReference>
<evidence type="ECO:0000313" key="8">
    <source>
        <dbReference type="EMBL" id="ROR31949.1"/>
    </source>
</evidence>
<dbReference type="InterPro" id="IPR058240">
    <property type="entry name" value="rSAM_sf"/>
</dbReference>
<dbReference type="RefSeq" id="WP_123608031.1">
    <property type="nucleotide sequence ID" value="NZ_RJVG01000001.1"/>
</dbReference>
<dbReference type="PANTHER" id="PTHR30352:SF13">
    <property type="entry name" value="GLYCYL-RADICAL ENZYME ACTIVATING ENZYME YJJW-RELATED"/>
    <property type="match status" value="1"/>
</dbReference>
<protein>
    <submittedName>
        <fullName evidence="8">Pyruvate formate lyase activating enzyme</fullName>
    </submittedName>
</protein>
<dbReference type="GO" id="GO:0051539">
    <property type="term" value="F:4 iron, 4 sulfur cluster binding"/>
    <property type="evidence" value="ECO:0007669"/>
    <property type="project" value="UniProtKB-KW"/>
</dbReference>
<keyword evidence="2" id="KW-0004">4Fe-4S</keyword>
<evidence type="ECO:0000256" key="2">
    <source>
        <dbReference type="ARBA" id="ARBA00022485"/>
    </source>
</evidence>
<dbReference type="SFLD" id="SFLDG01094">
    <property type="entry name" value="Uncharacterised_Radical_SAM_Su"/>
    <property type="match status" value="1"/>
</dbReference>
<dbReference type="NCBIfam" id="TIGR02495">
    <property type="entry name" value="NrdG2"/>
    <property type="match status" value="1"/>
</dbReference>
<dbReference type="PANTHER" id="PTHR30352">
    <property type="entry name" value="PYRUVATE FORMATE-LYASE-ACTIVATING ENZYME"/>
    <property type="match status" value="1"/>
</dbReference>
<dbReference type="SUPFAM" id="SSF102114">
    <property type="entry name" value="Radical SAM enzymes"/>
    <property type="match status" value="1"/>
</dbReference>
<dbReference type="InterPro" id="IPR034457">
    <property type="entry name" value="Organic_radical-activating"/>
</dbReference>
<evidence type="ECO:0000256" key="6">
    <source>
        <dbReference type="ARBA" id="ARBA00023014"/>
    </source>
</evidence>
<dbReference type="GO" id="GO:0046872">
    <property type="term" value="F:metal ion binding"/>
    <property type="evidence" value="ECO:0007669"/>
    <property type="project" value="UniProtKB-KW"/>
</dbReference>
<evidence type="ECO:0000256" key="5">
    <source>
        <dbReference type="ARBA" id="ARBA00023004"/>
    </source>
</evidence>
<dbReference type="GO" id="GO:0016829">
    <property type="term" value="F:lyase activity"/>
    <property type="evidence" value="ECO:0007669"/>
    <property type="project" value="UniProtKB-KW"/>
</dbReference>
<dbReference type="OrthoDB" id="9782387at2"/>
<dbReference type="InterPro" id="IPR012840">
    <property type="entry name" value="NrdG2"/>
</dbReference>
<keyword evidence="9" id="KW-1185">Reference proteome</keyword>
<proteinExistence type="predicted"/>
<evidence type="ECO:0000256" key="3">
    <source>
        <dbReference type="ARBA" id="ARBA00022691"/>
    </source>
</evidence>
<feature type="domain" description="Radical SAM core" evidence="7">
    <location>
        <begin position="12"/>
        <end position="231"/>
    </location>
</feature>
<gene>
    <name evidence="8" type="ORF">EDD66_101571</name>
</gene>
<dbReference type="EMBL" id="RJVG01000001">
    <property type="protein sequence ID" value="ROR31949.1"/>
    <property type="molecule type" value="Genomic_DNA"/>
</dbReference>
<comment type="cofactor">
    <cofactor evidence="1">
        <name>[4Fe-4S] cluster</name>
        <dbReference type="ChEBI" id="CHEBI:49883"/>
    </cofactor>
</comment>
<dbReference type="CDD" id="cd01335">
    <property type="entry name" value="Radical_SAM"/>
    <property type="match status" value="1"/>
</dbReference>
<sequence>MQIHGFNKTTLLDYPKHLAATIFLGGCNYRCPFCHNASLVMYPDKQPSIPEEEILSTLFKRKHILEGVCITGGEPTIHKNLPDFIRKIKEIGLKVKLDTNGNNPNMIEYLVAEDLIDYIAMDIKNSLEKYGTTVGILNFNTSKIQDSVSFIMSCGLPYEFRTTVVKELHAPSDFIQIGNWIKGAKSYYLQSYKDSGDILFPGLSSYSKDELYAFKEILTPYVELIELRGID</sequence>
<keyword evidence="8" id="KW-0670">Pyruvate</keyword>
<name>A0A3N1XZE0_9FIRM</name>
<keyword evidence="4" id="KW-0479">Metal-binding</keyword>
<organism evidence="8 9">
    <name type="scientific">Mobilisporobacter senegalensis</name>
    <dbReference type="NCBI Taxonomy" id="1329262"/>
    <lineage>
        <taxon>Bacteria</taxon>
        <taxon>Bacillati</taxon>
        <taxon>Bacillota</taxon>
        <taxon>Clostridia</taxon>
        <taxon>Lachnospirales</taxon>
        <taxon>Lachnospiraceae</taxon>
        <taxon>Mobilisporobacter</taxon>
    </lineage>
</organism>
<keyword evidence="8" id="KW-0456">Lyase</keyword>
<dbReference type="Gene3D" id="3.20.20.70">
    <property type="entry name" value="Aldolase class I"/>
    <property type="match status" value="1"/>
</dbReference>
<dbReference type="InterPro" id="IPR007197">
    <property type="entry name" value="rSAM"/>
</dbReference>
<reference evidence="8 9" key="1">
    <citation type="submission" date="2018-11" db="EMBL/GenBank/DDBJ databases">
        <title>Genomic Encyclopedia of Type Strains, Phase IV (KMG-IV): sequencing the most valuable type-strain genomes for metagenomic binning, comparative biology and taxonomic classification.</title>
        <authorList>
            <person name="Goeker M."/>
        </authorList>
    </citation>
    <scope>NUCLEOTIDE SEQUENCE [LARGE SCALE GENOMIC DNA]</scope>
    <source>
        <strain evidence="8 9">DSM 26537</strain>
    </source>
</reference>
<evidence type="ECO:0000256" key="4">
    <source>
        <dbReference type="ARBA" id="ARBA00022723"/>
    </source>
</evidence>
<comment type="caution">
    <text evidence="8">The sequence shown here is derived from an EMBL/GenBank/DDBJ whole genome shotgun (WGS) entry which is preliminary data.</text>
</comment>
<dbReference type="AlphaFoldDB" id="A0A3N1XZE0"/>
<keyword evidence="5" id="KW-0408">Iron</keyword>
<dbReference type="PROSITE" id="PS51918">
    <property type="entry name" value="RADICAL_SAM"/>
    <property type="match status" value="1"/>
</dbReference>
<evidence type="ECO:0000259" key="7">
    <source>
        <dbReference type="PROSITE" id="PS51918"/>
    </source>
</evidence>
<dbReference type="Proteomes" id="UP000273083">
    <property type="component" value="Unassembled WGS sequence"/>
</dbReference>
<evidence type="ECO:0000256" key="1">
    <source>
        <dbReference type="ARBA" id="ARBA00001966"/>
    </source>
</evidence>
<dbReference type="Pfam" id="PF04055">
    <property type="entry name" value="Radical_SAM"/>
    <property type="match status" value="1"/>
</dbReference>
<accession>A0A3N1XZE0</accession>
<dbReference type="InterPro" id="IPR013785">
    <property type="entry name" value="Aldolase_TIM"/>
</dbReference>
<keyword evidence="6" id="KW-0411">Iron-sulfur</keyword>
<keyword evidence="3" id="KW-0949">S-adenosyl-L-methionine</keyword>